<name>A0A6J4JKN6_9CHLR</name>
<dbReference type="EMBL" id="CADCTK010000787">
    <property type="protein sequence ID" value="CAA9280995.1"/>
    <property type="molecule type" value="Genomic_DNA"/>
</dbReference>
<dbReference type="AlphaFoldDB" id="A0A6J4JKN6"/>
<proteinExistence type="predicted"/>
<evidence type="ECO:0000313" key="2">
    <source>
        <dbReference type="EMBL" id="CAA9280995.1"/>
    </source>
</evidence>
<gene>
    <name evidence="2" type="ORF">AVDCRST_MAG26-3377</name>
</gene>
<feature type="non-terminal residue" evidence="2">
    <location>
        <position position="1"/>
    </location>
</feature>
<evidence type="ECO:0000256" key="1">
    <source>
        <dbReference type="SAM" id="MobiDB-lite"/>
    </source>
</evidence>
<organism evidence="2">
    <name type="scientific">uncultured Chloroflexia bacterium</name>
    <dbReference type="NCBI Taxonomy" id="1672391"/>
    <lineage>
        <taxon>Bacteria</taxon>
        <taxon>Bacillati</taxon>
        <taxon>Chloroflexota</taxon>
        <taxon>Chloroflexia</taxon>
        <taxon>environmental samples</taxon>
    </lineage>
</organism>
<reference evidence="2" key="1">
    <citation type="submission" date="2020-02" db="EMBL/GenBank/DDBJ databases">
        <authorList>
            <person name="Meier V. D."/>
        </authorList>
    </citation>
    <scope>NUCLEOTIDE SEQUENCE</scope>
    <source>
        <strain evidence="2">AVDCRST_MAG26</strain>
    </source>
</reference>
<sequence length="82" mass="8710">EGGVFPQALGGWLCRHAHRGSRRSQLDGRVCRGGAPLQPGRHRTPGAHASCRLPTEPPNAGRADPLAGCRRSARVVDQPGRV</sequence>
<protein>
    <submittedName>
        <fullName evidence="2">Uncharacterized protein</fullName>
    </submittedName>
</protein>
<feature type="non-terminal residue" evidence="2">
    <location>
        <position position="82"/>
    </location>
</feature>
<accession>A0A6J4JKN6</accession>
<feature type="region of interest" description="Disordered" evidence="1">
    <location>
        <begin position="35"/>
        <end position="66"/>
    </location>
</feature>